<dbReference type="Pfam" id="PF12704">
    <property type="entry name" value="MacB_PCD"/>
    <property type="match status" value="2"/>
</dbReference>
<protein>
    <submittedName>
        <fullName evidence="9">ABC transporter permease</fullName>
    </submittedName>
</protein>
<feature type="transmembrane region" description="Helical" evidence="6">
    <location>
        <begin position="440"/>
        <end position="464"/>
    </location>
</feature>
<sequence>MYRNYIKIALRSVTKQPFFSFLNVMGLAIGMAGAILIALYLYEELGYDRMFTQSELIYRVNIDNKTAGEVTKYASVSAPLADVLRTDFPYQQLVTRFREVDPILIKKEGAESNAKIDKVTAVDETFFEMFGLSLIIGNEEDALLKPFSLVLTRTMAEKYFGSSNDAMNQSMIIDDGESYVITGIIEDFPSNSFLKNYSMLISLSSYKDAKTEAWNTWYFPTFVKLNSTQNQQDLDVFLSGVVEGYLIPWAMTFIPGLTVESSRKSSEETGNYMRFSSIALTDIHLNSQDRSGDFNENGDIRNIYILAIVGLFLVVMAVVNFMNLSTAQSLKRAKEVGIRKTVGSNRFGLVRQFLVESELIASVSVILALILAVTMLPFFNQLGGTSLTIPFDSILFWLIVVLSTLILGLLAGIYPALVISRFAPIKALAGNGKVTSSGGLMRNVLVVFQFTISVCFMVGTLVVYQQLQYIKTKSLGYDKNRILVIDNVKSAGNNLNVFKQEVQTLARTENVSLSSFLPTPSDRNGTTFFKESSLGPSDAVIIGNWRIDHDYLETLGLELVAGRNFDPTNAADSSALLINETSLSMFDISIEEAIGMRVTRDFQREDKENMEYYTVIGVVKDFHFESMRNAINGLTFRLGADANKMMVKLKGGDYQKAIENIQTIWEKVSPGQPFEYYFMDESFDNTYRSELRLGSIFLLFTSLSIFIACIGLFGLAAFNTEKRTKEIGIRKVLGAGIGQIFVRLSVDFLKLVGIALVVALPLSWLLMNKWLQNFSYRIELGVGLLIICALLAAGIAILTVSYQSIKAAIVNPVESLKNE</sequence>
<feature type="transmembrane region" description="Helical" evidence="6">
    <location>
        <begin position="740"/>
        <end position="760"/>
    </location>
</feature>
<dbReference type="GO" id="GO:0005886">
    <property type="term" value="C:plasma membrane"/>
    <property type="evidence" value="ECO:0007669"/>
    <property type="project" value="UniProtKB-SubCell"/>
</dbReference>
<feature type="domain" description="ABC3 transporter permease C-terminal" evidence="7">
    <location>
        <begin position="699"/>
        <end position="812"/>
    </location>
</feature>
<feature type="transmembrane region" description="Helical" evidence="6">
    <location>
        <begin position="359"/>
        <end position="379"/>
    </location>
</feature>
<keyword evidence="3 6" id="KW-0812">Transmembrane</keyword>
<feature type="transmembrane region" description="Helical" evidence="6">
    <location>
        <begin position="780"/>
        <end position="800"/>
    </location>
</feature>
<dbReference type="Proteomes" id="UP000662783">
    <property type="component" value="Chromosome"/>
</dbReference>
<dbReference type="KEGG" id="fuv:JR347_13465"/>
<dbReference type="PANTHER" id="PTHR30572">
    <property type="entry name" value="MEMBRANE COMPONENT OF TRANSPORTER-RELATED"/>
    <property type="match status" value="1"/>
</dbReference>
<evidence type="ECO:0000256" key="2">
    <source>
        <dbReference type="ARBA" id="ARBA00022475"/>
    </source>
</evidence>
<evidence type="ECO:0000256" key="1">
    <source>
        <dbReference type="ARBA" id="ARBA00004651"/>
    </source>
</evidence>
<evidence type="ECO:0000259" key="7">
    <source>
        <dbReference type="Pfam" id="PF02687"/>
    </source>
</evidence>
<keyword evidence="5 6" id="KW-0472">Membrane</keyword>
<evidence type="ECO:0000259" key="8">
    <source>
        <dbReference type="Pfam" id="PF12704"/>
    </source>
</evidence>
<evidence type="ECO:0000313" key="9">
    <source>
        <dbReference type="EMBL" id="QSE99403.1"/>
    </source>
</evidence>
<proteinExistence type="predicted"/>
<gene>
    <name evidence="9" type="ORF">JR347_13465</name>
</gene>
<organism evidence="9 10">
    <name type="scientific">Fulvivirga lutea</name>
    <dbReference type="NCBI Taxonomy" id="2810512"/>
    <lineage>
        <taxon>Bacteria</taxon>
        <taxon>Pseudomonadati</taxon>
        <taxon>Bacteroidota</taxon>
        <taxon>Cytophagia</taxon>
        <taxon>Cytophagales</taxon>
        <taxon>Fulvivirgaceae</taxon>
        <taxon>Fulvivirga</taxon>
    </lineage>
</organism>
<comment type="subcellular location">
    <subcellularLocation>
        <location evidence="1">Cell membrane</location>
        <topology evidence="1">Multi-pass membrane protein</topology>
    </subcellularLocation>
</comment>
<feature type="transmembrane region" description="Helical" evidence="6">
    <location>
        <begin position="21"/>
        <end position="42"/>
    </location>
</feature>
<keyword evidence="10" id="KW-1185">Reference proteome</keyword>
<evidence type="ECO:0000256" key="3">
    <source>
        <dbReference type="ARBA" id="ARBA00022692"/>
    </source>
</evidence>
<dbReference type="GO" id="GO:0022857">
    <property type="term" value="F:transmembrane transporter activity"/>
    <property type="evidence" value="ECO:0007669"/>
    <property type="project" value="TreeGrafter"/>
</dbReference>
<name>A0A974WIY7_9BACT</name>
<keyword evidence="4 6" id="KW-1133">Transmembrane helix</keyword>
<evidence type="ECO:0000256" key="6">
    <source>
        <dbReference type="SAM" id="Phobius"/>
    </source>
</evidence>
<dbReference type="PANTHER" id="PTHR30572:SF18">
    <property type="entry name" value="ABC-TYPE MACROLIDE FAMILY EXPORT SYSTEM PERMEASE COMPONENT 2"/>
    <property type="match status" value="1"/>
</dbReference>
<feature type="transmembrane region" description="Helical" evidence="6">
    <location>
        <begin position="394"/>
        <end position="419"/>
    </location>
</feature>
<evidence type="ECO:0000256" key="5">
    <source>
        <dbReference type="ARBA" id="ARBA00023136"/>
    </source>
</evidence>
<feature type="transmembrane region" description="Helical" evidence="6">
    <location>
        <begin position="696"/>
        <end position="719"/>
    </location>
</feature>
<dbReference type="EMBL" id="CP070608">
    <property type="protein sequence ID" value="QSE99403.1"/>
    <property type="molecule type" value="Genomic_DNA"/>
</dbReference>
<dbReference type="AlphaFoldDB" id="A0A974WIY7"/>
<feature type="transmembrane region" description="Helical" evidence="6">
    <location>
        <begin position="303"/>
        <end position="324"/>
    </location>
</feature>
<evidence type="ECO:0000313" key="10">
    <source>
        <dbReference type="Proteomes" id="UP000662783"/>
    </source>
</evidence>
<evidence type="ECO:0000256" key="4">
    <source>
        <dbReference type="ARBA" id="ARBA00022989"/>
    </source>
</evidence>
<feature type="domain" description="MacB-like periplasmic core" evidence="8">
    <location>
        <begin position="451"/>
        <end position="659"/>
    </location>
</feature>
<keyword evidence="2" id="KW-1003">Cell membrane</keyword>
<reference evidence="9" key="1">
    <citation type="submission" date="2021-02" db="EMBL/GenBank/DDBJ databases">
        <title>Fulvivirga sp. S481 isolated from sea water.</title>
        <authorList>
            <person name="Bae S.S."/>
            <person name="Baek K."/>
        </authorList>
    </citation>
    <scope>NUCLEOTIDE SEQUENCE</scope>
    <source>
        <strain evidence="9">S481</strain>
    </source>
</reference>
<dbReference type="InterPro" id="IPR025857">
    <property type="entry name" value="MacB_PCD"/>
</dbReference>
<dbReference type="Pfam" id="PF02687">
    <property type="entry name" value="FtsX"/>
    <property type="match status" value="2"/>
</dbReference>
<feature type="domain" description="ABC3 transporter permease C-terminal" evidence="7">
    <location>
        <begin position="308"/>
        <end position="422"/>
    </location>
</feature>
<feature type="domain" description="MacB-like periplasmic core" evidence="8">
    <location>
        <begin position="20"/>
        <end position="232"/>
    </location>
</feature>
<dbReference type="InterPro" id="IPR050250">
    <property type="entry name" value="Macrolide_Exporter_MacB"/>
</dbReference>
<accession>A0A974WIY7</accession>
<dbReference type="InterPro" id="IPR003838">
    <property type="entry name" value="ABC3_permease_C"/>
</dbReference>